<reference evidence="2" key="1">
    <citation type="submission" date="2012-04" db="EMBL/GenBank/DDBJ databases">
        <title>The Genome Sequence of Loa loa.</title>
        <authorList>
            <consortium name="The Broad Institute Genome Sequencing Platform"/>
            <consortium name="Broad Institute Genome Sequencing Center for Infectious Disease"/>
            <person name="Nutman T.B."/>
            <person name="Fink D.L."/>
            <person name="Russ C."/>
            <person name="Young S."/>
            <person name="Zeng Q."/>
            <person name="Gargeya S."/>
            <person name="Alvarado L."/>
            <person name="Berlin A."/>
            <person name="Chapman S.B."/>
            <person name="Chen Z."/>
            <person name="Freedman E."/>
            <person name="Gellesch M."/>
            <person name="Goldberg J."/>
            <person name="Griggs A."/>
            <person name="Gujja S."/>
            <person name="Heilman E.R."/>
            <person name="Heiman D."/>
            <person name="Howarth C."/>
            <person name="Mehta T."/>
            <person name="Neiman D."/>
            <person name="Pearson M."/>
            <person name="Roberts A."/>
            <person name="Saif S."/>
            <person name="Shea T."/>
            <person name="Shenoy N."/>
            <person name="Sisk P."/>
            <person name="Stolte C."/>
            <person name="Sykes S."/>
            <person name="White J."/>
            <person name="Yandava C."/>
            <person name="Haas B."/>
            <person name="Henn M.R."/>
            <person name="Nusbaum C."/>
            <person name="Birren B."/>
        </authorList>
    </citation>
    <scope>NUCLEOTIDE SEQUENCE [LARGE SCALE GENOMIC DNA]</scope>
</reference>
<feature type="transmembrane region" description="Helical" evidence="1">
    <location>
        <begin position="33"/>
        <end position="57"/>
    </location>
</feature>
<name>A0A1S0U164_LOALO</name>
<dbReference type="EMBL" id="JH712479">
    <property type="protein sequence ID" value="EFO23594.1"/>
    <property type="molecule type" value="Genomic_DNA"/>
</dbReference>
<dbReference type="KEGG" id="loa:LOAG_04895"/>
<dbReference type="RefSeq" id="XP_003140480.1">
    <property type="nucleotide sequence ID" value="XM_003140432.1"/>
</dbReference>
<gene>
    <name evidence="2" type="ORF">LOAG_04895</name>
</gene>
<dbReference type="GeneID" id="9942296"/>
<proteinExistence type="predicted"/>
<sequence length="143" mass="15725">MVSSTAVEVEVINGTDLNVENRQLTQRGGLLPLLLLLLLLTTTAATAAAITTALHAYMQSFTALQRSVISVCTTPHLCQSSIHLYTDIDTHTHTEEMAVKAVDEDDDDRTREKGALQCDIFTDDSKSDDNIAGDFFFIMFKNT</sequence>
<organism evidence="2">
    <name type="scientific">Loa loa</name>
    <name type="common">Eye worm</name>
    <name type="synonym">Filaria loa</name>
    <dbReference type="NCBI Taxonomy" id="7209"/>
    <lineage>
        <taxon>Eukaryota</taxon>
        <taxon>Metazoa</taxon>
        <taxon>Ecdysozoa</taxon>
        <taxon>Nematoda</taxon>
        <taxon>Chromadorea</taxon>
        <taxon>Rhabditida</taxon>
        <taxon>Spirurina</taxon>
        <taxon>Spiruromorpha</taxon>
        <taxon>Filarioidea</taxon>
        <taxon>Onchocercidae</taxon>
        <taxon>Loa</taxon>
    </lineage>
</organism>
<evidence type="ECO:0000256" key="1">
    <source>
        <dbReference type="SAM" id="Phobius"/>
    </source>
</evidence>
<accession>A0A1S0U164</accession>
<dbReference type="AlphaFoldDB" id="A0A1S0U164"/>
<dbReference type="CTD" id="9942296"/>
<protein>
    <submittedName>
        <fullName evidence="2">Uncharacterized protein</fullName>
    </submittedName>
</protein>
<keyword evidence="1" id="KW-0812">Transmembrane</keyword>
<keyword evidence="1" id="KW-0472">Membrane</keyword>
<keyword evidence="1" id="KW-1133">Transmembrane helix</keyword>
<evidence type="ECO:0000313" key="2">
    <source>
        <dbReference type="EMBL" id="EFO23594.1"/>
    </source>
</evidence>
<dbReference type="InParanoid" id="A0A1S0U164"/>